<reference evidence="6 7" key="1">
    <citation type="journal article" date="2016" name="Nat. Commun.">
        <title>Thousands of microbial genomes shed light on interconnected biogeochemical processes in an aquifer system.</title>
        <authorList>
            <person name="Anantharaman K."/>
            <person name="Brown C.T."/>
            <person name="Hug L.A."/>
            <person name="Sharon I."/>
            <person name="Castelle C.J."/>
            <person name="Probst A.J."/>
            <person name="Thomas B.C."/>
            <person name="Singh A."/>
            <person name="Wilkins M.J."/>
            <person name="Karaoz U."/>
            <person name="Brodie E.L."/>
            <person name="Williams K.H."/>
            <person name="Hubbard S.S."/>
            <person name="Banfield J.F."/>
        </authorList>
    </citation>
    <scope>NUCLEOTIDE SEQUENCE [LARGE SCALE GENOMIC DNA]</scope>
</reference>
<dbReference type="GO" id="GO:0022857">
    <property type="term" value="F:transmembrane transporter activity"/>
    <property type="evidence" value="ECO:0007669"/>
    <property type="project" value="UniProtKB-ARBA"/>
</dbReference>
<dbReference type="GO" id="GO:0005524">
    <property type="term" value="F:ATP binding"/>
    <property type="evidence" value="ECO:0007669"/>
    <property type="project" value="UniProtKB-KW"/>
</dbReference>
<dbReference type="CDD" id="cd03255">
    <property type="entry name" value="ABC_MJ0796_LolCDE_FtsE"/>
    <property type="match status" value="1"/>
</dbReference>
<dbReference type="InterPro" id="IPR017911">
    <property type="entry name" value="MacB-like_ATP-bd"/>
</dbReference>
<sequence length="240" mass="26500">MPTLIKITNLTKDYVNDEVVTNVLTGVSFEINAGEFVAIMGPSGSGKSTLMHILGFLDRLTDGLYQFEGKDVSEFTDDQLASLRNKKVGFVFQSYNLLAKTTVLDNVRLPLIYSGRPQKEINELAQNAVLAVGLVHRTNHLSNQLSGGESQRVAIARALVNDPKVIFADEPTGNLDSRSGSQIMEILENLNNEGRTIILVTHELDTASHARRIIRLRDGQIVSDEQVANRRSAKEGELRK</sequence>
<proteinExistence type="inferred from homology"/>
<keyword evidence="4 6" id="KW-0067">ATP-binding</keyword>
<evidence type="ECO:0000259" key="5">
    <source>
        <dbReference type="PROSITE" id="PS50893"/>
    </source>
</evidence>
<evidence type="ECO:0000256" key="3">
    <source>
        <dbReference type="ARBA" id="ARBA00022741"/>
    </source>
</evidence>
<dbReference type="PANTHER" id="PTHR42798:SF6">
    <property type="entry name" value="CELL DIVISION ATP-BINDING PROTEIN FTSE"/>
    <property type="match status" value="1"/>
</dbReference>
<dbReference type="InterPro" id="IPR003593">
    <property type="entry name" value="AAA+_ATPase"/>
</dbReference>
<dbReference type="PANTHER" id="PTHR42798">
    <property type="entry name" value="LIPOPROTEIN-RELEASING SYSTEM ATP-BINDING PROTEIN LOLD"/>
    <property type="match status" value="1"/>
</dbReference>
<dbReference type="PROSITE" id="PS00211">
    <property type="entry name" value="ABC_TRANSPORTER_1"/>
    <property type="match status" value="1"/>
</dbReference>
<comment type="caution">
    <text evidence="6">The sequence shown here is derived from an EMBL/GenBank/DDBJ whole genome shotgun (WGS) entry which is preliminary data.</text>
</comment>
<dbReference type="GO" id="GO:0016887">
    <property type="term" value="F:ATP hydrolysis activity"/>
    <property type="evidence" value="ECO:0007669"/>
    <property type="project" value="InterPro"/>
</dbReference>
<evidence type="ECO:0000313" key="6">
    <source>
        <dbReference type="EMBL" id="OGY44419.1"/>
    </source>
</evidence>
<keyword evidence="2" id="KW-0813">Transport</keyword>
<dbReference type="PROSITE" id="PS50893">
    <property type="entry name" value="ABC_TRANSPORTER_2"/>
    <property type="match status" value="1"/>
</dbReference>
<name>A0A1G1XWG8_9BACT</name>
<dbReference type="InterPro" id="IPR017871">
    <property type="entry name" value="ABC_transporter-like_CS"/>
</dbReference>
<dbReference type="SUPFAM" id="SSF52540">
    <property type="entry name" value="P-loop containing nucleoside triphosphate hydrolases"/>
    <property type="match status" value="1"/>
</dbReference>
<feature type="domain" description="ABC transporter" evidence="5">
    <location>
        <begin position="5"/>
        <end position="240"/>
    </location>
</feature>
<evidence type="ECO:0000256" key="4">
    <source>
        <dbReference type="ARBA" id="ARBA00022840"/>
    </source>
</evidence>
<dbReference type="FunFam" id="3.40.50.300:FF:000032">
    <property type="entry name" value="Export ABC transporter ATP-binding protein"/>
    <property type="match status" value="1"/>
</dbReference>
<dbReference type="Pfam" id="PF00005">
    <property type="entry name" value="ABC_tran"/>
    <property type="match status" value="1"/>
</dbReference>
<dbReference type="Proteomes" id="UP000178930">
    <property type="component" value="Unassembled WGS sequence"/>
</dbReference>
<dbReference type="Gene3D" id="3.40.50.300">
    <property type="entry name" value="P-loop containing nucleotide triphosphate hydrolases"/>
    <property type="match status" value="1"/>
</dbReference>
<dbReference type="EMBL" id="MHIB01000016">
    <property type="protein sequence ID" value="OGY44419.1"/>
    <property type="molecule type" value="Genomic_DNA"/>
</dbReference>
<gene>
    <name evidence="6" type="ORF">A2729_02025</name>
</gene>
<dbReference type="SMART" id="SM00382">
    <property type="entry name" value="AAA"/>
    <property type="match status" value="1"/>
</dbReference>
<evidence type="ECO:0000313" key="7">
    <source>
        <dbReference type="Proteomes" id="UP000178930"/>
    </source>
</evidence>
<comment type="similarity">
    <text evidence="1">Belongs to the ABC transporter superfamily.</text>
</comment>
<evidence type="ECO:0000256" key="2">
    <source>
        <dbReference type="ARBA" id="ARBA00022448"/>
    </source>
</evidence>
<protein>
    <submittedName>
        <fullName evidence="6">Macrolide ABC transporter ATP-binding protein</fullName>
    </submittedName>
</protein>
<dbReference type="AlphaFoldDB" id="A0A1G1XWG8"/>
<dbReference type="STRING" id="1797532.A2729_02025"/>
<evidence type="ECO:0000256" key="1">
    <source>
        <dbReference type="ARBA" id="ARBA00005417"/>
    </source>
</evidence>
<dbReference type="InterPro" id="IPR027417">
    <property type="entry name" value="P-loop_NTPase"/>
</dbReference>
<keyword evidence="3" id="KW-0547">Nucleotide-binding</keyword>
<dbReference type="InterPro" id="IPR003439">
    <property type="entry name" value="ABC_transporter-like_ATP-bd"/>
</dbReference>
<organism evidence="6 7">
    <name type="scientific">Candidatus Buchananbacteria bacterium RIFCSPHIGHO2_01_FULL_39_14</name>
    <dbReference type="NCBI Taxonomy" id="1797532"/>
    <lineage>
        <taxon>Bacteria</taxon>
        <taxon>Candidatus Buchananiibacteriota</taxon>
    </lineage>
</organism>
<accession>A0A1G1XWG8</accession>
<dbReference type="GO" id="GO:0098796">
    <property type="term" value="C:membrane protein complex"/>
    <property type="evidence" value="ECO:0007669"/>
    <property type="project" value="UniProtKB-ARBA"/>
</dbReference>